<evidence type="ECO:0000313" key="1">
    <source>
        <dbReference type="EMBL" id="KAI5081341.1"/>
    </source>
</evidence>
<sequence>MPLLGPVQKPLKATKLPQKEVNKLSKVAFLTYSCHQWQDGKGASVYHKNKAVSLLEFSSQCIHQFLVAGEGLLQLHYRNPFSFHIGNPTPLSISYSSALPVVMLQVTLSQVWMPCLHARRQSIRSRTFCITAGHVHMQCMRVS</sequence>
<gene>
    <name evidence="1" type="ORF">GOP47_0004524</name>
</gene>
<accession>A0A9D4ZPS3</accession>
<dbReference type="EMBL" id="JABFUD020000004">
    <property type="protein sequence ID" value="KAI5081341.1"/>
    <property type="molecule type" value="Genomic_DNA"/>
</dbReference>
<dbReference type="AlphaFoldDB" id="A0A9D4ZPS3"/>
<organism evidence="1 2">
    <name type="scientific">Adiantum capillus-veneris</name>
    <name type="common">Maidenhair fern</name>
    <dbReference type="NCBI Taxonomy" id="13818"/>
    <lineage>
        <taxon>Eukaryota</taxon>
        <taxon>Viridiplantae</taxon>
        <taxon>Streptophyta</taxon>
        <taxon>Embryophyta</taxon>
        <taxon>Tracheophyta</taxon>
        <taxon>Polypodiopsida</taxon>
        <taxon>Polypodiidae</taxon>
        <taxon>Polypodiales</taxon>
        <taxon>Pteridineae</taxon>
        <taxon>Pteridaceae</taxon>
        <taxon>Vittarioideae</taxon>
        <taxon>Adiantum</taxon>
    </lineage>
</organism>
<reference evidence="1" key="1">
    <citation type="submission" date="2021-01" db="EMBL/GenBank/DDBJ databases">
        <title>Adiantum capillus-veneris genome.</title>
        <authorList>
            <person name="Fang Y."/>
            <person name="Liao Q."/>
        </authorList>
    </citation>
    <scope>NUCLEOTIDE SEQUENCE</scope>
    <source>
        <strain evidence="1">H3</strain>
        <tissue evidence="1">Leaf</tissue>
    </source>
</reference>
<evidence type="ECO:0000313" key="2">
    <source>
        <dbReference type="Proteomes" id="UP000886520"/>
    </source>
</evidence>
<comment type="caution">
    <text evidence="1">The sequence shown here is derived from an EMBL/GenBank/DDBJ whole genome shotgun (WGS) entry which is preliminary data.</text>
</comment>
<dbReference type="Proteomes" id="UP000886520">
    <property type="component" value="Chromosome 4"/>
</dbReference>
<name>A0A9D4ZPS3_ADICA</name>
<keyword evidence="2" id="KW-1185">Reference proteome</keyword>
<proteinExistence type="predicted"/>
<protein>
    <submittedName>
        <fullName evidence="1">Uncharacterized protein</fullName>
    </submittedName>
</protein>